<dbReference type="KEGG" id="dpa:109544244"/>
<feature type="domain" description="IPT/TIG" evidence="8">
    <location>
        <begin position="5"/>
        <end position="86"/>
    </location>
</feature>
<reference evidence="12" key="2">
    <citation type="submission" date="2024-08" db="UniProtKB">
        <authorList>
            <consortium name="EnsemblMetazoa"/>
        </authorList>
    </citation>
    <scope>IDENTIFICATION</scope>
</reference>
<dbReference type="PANTHER" id="PTHR13043:SF1">
    <property type="entry name" value="EXOCYST COMPLEX COMPONENT 2"/>
    <property type="match status" value="1"/>
</dbReference>
<keyword evidence="13" id="KW-1185">Reference proteome</keyword>
<evidence type="ECO:0000313" key="11">
    <source>
        <dbReference type="EMBL" id="ERL92572.1"/>
    </source>
</evidence>
<dbReference type="GO" id="GO:0006893">
    <property type="term" value="P:Golgi to plasma membrane transport"/>
    <property type="evidence" value="ECO:0007669"/>
    <property type="project" value="UniProtKB-UniRule"/>
</dbReference>
<name>N6TQD9_DENPD</name>
<evidence type="ECO:0000313" key="10">
    <source>
        <dbReference type="EMBL" id="ENN71455.1"/>
    </source>
</evidence>
<evidence type="ECO:0000256" key="3">
    <source>
        <dbReference type="ARBA" id="ARBA00017526"/>
    </source>
</evidence>
<accession>N6TQD9</accession>
<dbReference type="InterPro" id="IPR013783">
    <property type="entry name" value="Ig-like_fold"/>
</dbReference>
<dbReference type="GO" id="GO:0048731">
    <property type="term" value="P:system development"/>
    <property type="evidence" value="ECO:0007669"/>
    <property type="project" value="UniProtKB-ARBA"/>
</dbReference>
<dbReference type="InterPro" id="IPR029175">
    <property type="entry name" value="EXOC2/Sec5"/>
</dbReference>
<dbReference type="Gene3D" id="2.60.40.10">
    <property type="entry name" value="Immunoglobulins"/>
    <property type="match status" value="1"/>
</dbReference>
<evidence type="ECO:0000256" key="2">
    <source>
        <dbReference type="ARBA" id="ARBA00010578"/>
    </source>
</evidence>
<reference evidence="13 14" key="1">
    <citation type="journal article" date="2013" name="Genome Biol.">
        <title>Draft genome of the mountain pine beetle, Dendroctonus ponderosae Hopkins, a major forest pest.</title>
        <authorList>
            <person name="Keeling C.I."/>
            <person name="Yuen M.M."/>
            <person name="Liao N.Y."/>
            <person name="Docking T.R."/>
            <person name="Chan S.K."/>
            <person name="Taylor G.A."/>
            <person name="Palmquist D.L."/>
            <person name="Jackman S.D."/>
            <person name="Nguyen A."/>
            <person name="Li M."/>
            <person name="Henderson H."/>
            <person name="Janes J.K."/>
            <person name="Zhao Y."/>
            <person name="Pandoh P."/>
            <person name="Moore R."/>
            <person name="Sperling F.A."/>
            <person name="Huber D.P."/>
            <person name="Birol I."/>
            <person name="Jones S.J."/>
            <person name="Bohlmann J."/>
        </authorList>
    </citation>
    <scope>NUCLEOTIDE SEQUENCE</scope>
</reference>
<evidence type="ECO:0000313" key="12">
    <source>
        <dbReference type="EnsemblMetazoa" id="XP_019769887.1"/>
    </source>
</evidence>
<dbReference type="Proteomes" id="UP000019118">
    <property type="component" value="Unassembled WGS sequence"/>
</dbReference>
<dbReference type="EnsemblMetazoa" id="XM_019914328.1">
    <property type="protein sequence ID" value="XP_019769887.1"/>
    <property type="gene ID" value="LOC109544244"/>
</dbReference>
<dbReference type="PANTHER" id="PTHR13043">
    <property type="entry name" value="EXOCYST COMPLEX COMPONENT SEC5"/>
    <property type="match status" value="1"/>
</dbReference>
<dbReference type="CDD" id="cd00603">
    <property type="entry name" value="IPT_PCSR"/>
    <property type="match status" value="1"/>
</dbReference>
<dbReference type="Pfam" id="PF01833">
    <property type="entry name" value="TIG"/>
    <property type="match status" value="1"/>
</dbReference>
<dbReference type="FunFam" id="2.60.40.10:FF:000196">
    <property type="entry name" value="Exocyst complex component 2"/>
    <property type="match status" value="1"/>
</dbReference>
<evidence type="ECO:0000256" key="5">
    <source>
        <dbReference type="ARBA" id="ARBA00022483"/>
    </source>
</evidence>
<dbReference type="OrthoDB" id="26242at2759"/>
<evidence type="ECO:0000256" key="1">
    <source>
        <dbReference type="ARBA" id="ARBA00002660"/>
    </source>
</evidence>
<dbReference type="STRING" id="77166.N6TQD9"/>
<evidence type="ECO:0000259" key="8">
    <source>
        <dbReference type="Pfam" id="PF01833"/>
    </source>
</evidence>
<dbReference type="GO" id="GO:0015031">
    <property type="term" value="P:protein transport"/>
    <property type="evidence" value="ECO:0007669"/>
    <property type="project" value="UniProtKB-KW"/>
</dbReference>
<evidence type="ECO:0000256" key="4">
    <source>
        <dbReference type="ARBA" id="ARBA00022448"/>
    </source>
</evidence>
<dbReference type="InterPro" id="IPR002909">
    <property type="entry name" value="IPT_dom"/>
</dbReference>
<dbReference type="HOGENOM" id="CLU_005811_1_0_1"/>
<protein>
    <recommendedName>
        <fullName evidence="3 7">Exocyst complex component 2</fullName>
    </recommendedName>
</protein>
<evidence type="ECO:0000256" key="7">
    <source>
        <dbReference type="RuleBase" id="RU365069"/>
    </source>
</evidence>
<dbReference type="InterPro" id="IPR014756">
    <property type="entry name" value="Ig_E-set"/>
</dbReference>
<organism evidence="10">
    <name type="scientific">Dendroctonus ponderosae</name>
    <name type="common">Mountain pine beetle</name>
    <dbReference type="NCBI Taxonomy" id="77166"/>
    <lineage>
        <taxon>Eukaryota</taxon>
        <taxon>Metazoa</taxon>
        <taxon>Ecdysozoa</taxon>
        <taxon>Arthropoda</taxon>
        <taxon>Hexapoda</taxon>
        <taxon>Insecta</taxon>
        <taxon>Pterygota</taxon>
        <taxon>Neoptera</taxon>
        <taxon>Endopterygota</taxon>
        <taxon>Coleoptera</taxon>
        <taxon>Polyphaga</taxon>
        <taxon>Cucujiformia</taxon>
        <taxon>Curculionidae</taxon>
        <taxon>Scolytinae</taxon>
        <taxon>Dendroctonus</taxon>
    </lineage>
</organism>
<proteinExistence type="inferred from homology"/>
<dbReference type="GO" id="GO:0006887">
    <property type="term" value="P:exocytosis"/>
    <property type="evidence" value="ECO:0007669"/>
    <property type="project" value="UniProtKB-KW"/>
</dbReference>
<comment type="function">
    <text evidence="1 7">Component of the exocyst complex involved in the docking of exocytic vesicles with fusion sites on the plasma membrane.</text>
</comment>
<dbReference type="SUPFAM" id="SSF81296">
    <property type="entry name" value="E set domains"/>
    <property type="match status" value="1"/>
</dbReference>
<dbReference type="GO" id="GO:0000145">
    <property type="term" value="C:exocyst"/>
    <property type="evidence" value="ECO:0007669"/>
    <property type="project" value="UniProtKB-UniRule"/>
</dbReference>
<keyword evidence="4 7" id="KW-0813">Transport</keyword>
<dbReference type="EMBL" id="KB632330">
    <property type="protein sequence ID" value="ERL92572.1"/>
    <property type="molecule type" value="Genomic_DNA"/>
</dbReference>
<comment type="similarity">
    <text evidence="2 7">Belongs to the SEC5 family.</text>
</comment>
<dbReference type="Proteomes" id="UP000030742">
    <property type="component" value="Unassembled WGS sequence"/>
</dbReference>
<dbReference type="Pfam" id="PF15469">
    <property type="entry name" value="Sec5"/>
    <property type="match status" value="1"/>
</dbReference>
<dbReference type="GO" id="GO:0048468">
    <property type="term" value="P:cell development"/>
    <property type="evidence" value="ECO:0007669"/>
    <property type="project" value="UniProtKB-ARBA"/>
</dbReference>
<feature type="domain" description="Exocyst complex component EXOC2/Sec5 N-terminal" evidence="9">
    <location>
        <begin position="125"/>
        <end position="880"/>
    </location>
</feature>
<keyword evidence="5 7" id="KW-0268">Exocytosis</keyword>
<evidence type="ECO:0000313" key="13">
    <source>
        <dbReference type="Proteomes" id="UP000019118"/>
    </source>
</evidence>
<evidence type="ECO:0000259" key="9">
    <source>
        <dbReference type="Pfam" id="PF15469"/>
    </source>
</evidence>
<dbReference type="OMA" id="RMWMDVD"/>
<dbReference type="EMBL" id="KB741269">
    <property type="protein sequence ID" value="ENN71455.1"/>
    <property type="molecule type" value="Genomic_DNA"/>
</dbReference>
<dbReference type="InterPro" id="IPR039481">
    <property type="entry name" value="EXOC2/Sec5_N_dom"/>
</dbReference>
<feature type="non-terminal residue" evidence="10">
    <location>
        <position position="1"/>
    </location>
</feature>
<comment type="subunit">
    <text evidence="7">Component of the exocyst complex.</text>
</comment>
<sequence length="883" mass="100322">MGPPPIVTGLSPNEGPPGTRIKIRGEHLGKSPQDLVGLTICGVDSLLTAEWKSENKIIAISGPIKGKGDVIVTTKSGGAGTCSVTFKGYHIATIGPMKESAVWVEETELFSWGRHSLSPSSYQQEDPLGLSVEDTEKKISEDDLLQFYPNRNGDITSDDFSPGWFLLENHQATSFNDLQAGLVHLRRKVKGQKEGQLSFLKANIGAVMDQIDTLVNLKDKYETDSPKFGHEPTLKLEKAIKESEHEARKLFDDVLNRKDRAEKTRNALNVLTRFRFLFCLPCVIDRNVKKGDFDIVINDYIRVKNLFHKTDIPIFKTALNEIEKRINELQTKLHEDLQTMPITVEQQKRLIRYLVNLDAPYDSAWDAIKARSEYINKKIGLIYNYHKSQDKPESKSKSGSASKYSKYNSTPNTEVAMIPSCISFIDEICLSITETFPDLWKIGQAYFSGELQVKVEAGRQVEYKYIVMNVIETFCKHVRANLIPNSLDKDDKAQFGSLTLPRREEFAIYLPELLHSVRSAYSTFIKLDLPGEALDIVSLLLLDLRVHCISIIFQQTAEQVKLLKENWKINYSGKYTGVTEMPIKFLNLIENMIQTVKESVLSIEHREISLLDNQAAQKEMEKQMTVILNTFHRLIVYYSSDEYEGFQSGIPLVSELILYMLPPNGDNQMNTPTWDHGLLITLSNCIFTKTTILDTIASKFNESGLPPLDASLTAARVKYEQRETIILYNYLEQKCDPLVGTIEPSMYLGRFDWHLPVQPTDLRPYVKECLNNLIGVHFEIVHISPTLLDAVLPQIVETVAEELYRLMSCVQKFSREGALQARVDIMALHEFLGDFLTDKATRYFKSALDDVPPIDRTDDILVEDILRQCRTKMKTQIACLKRN</sequence>
<dbReference type="AlphaFoldDB" id="N6TQD9"/>
<keyword evidence="6 7" id="KW-0653">Protein transport</keyword>
<evidence type="ECO:0000313" key="14">
    <source>
        <dbReference type="Proteomes" id="UP000030742"/>
    </source>
</evidence>
<gene>
    <name evidence="12" type="primary">109544244</name>
    <name evidence="11" type="ORF">D910_09885</name>
    <name evidence="10" type="ORF">YQE_11873</name>
</gene>
<evidence type="ECO:0000256" key="6">
    <source>
        <dbReference type="ARBA" id="ARBA00022927"/>
    </source>
</evidence>